<dbReference type="PANTHER" id="PTHR35841">
    <property type="entry name" value="PHOSPHONATES-BINDING PERIPLASMIC PROTEIN"/>
    <property type="match status" value="1"/>
</dbReference>
<reference evidence="4" key="1">
    <citation type="submission" date="2022-02" db="EMBL/GenBank/DDBJ databases">
        <title>Halalkalibacter sp. nov. isolated from Lonar Lake, India.</title>
        <authorList>
            <person name="Joshi A."/>
            <person name="Thite S."/>
            <person name="Lodha T."/>
        </authorList>
    </citation>
    <scope>NUCLEOTIDE SEQUENCE</scope>
    <source>
        <strain evidence="4">MEB205</strain>
    </source>
</reference>
<dbReference type="NCBIfam" id="TIGR01098">
    <property type="entry name" value="3A0109s03R"/>
    <property type="match status" value="1"/>
</dbReference>
<evidence type="ECO:0000313" key="5">
    <source>
        <dbReference type="Proteomes" id="UP001139150"/>
    </source>
</evidence>
<organism evidence="4 5">
    <name type="scientific">Halalkalibacter alkaliphilus</name>
    <dbReference type="NCBI Taxonomy" id="2917993"/>
    <lineage>
        <taxon>Bacteria</taxon>
        <taxon>Bacillati</taxon>
        <taxon>Bacillota</taxon>
        <taxon>Bacilli</taxon>
        <taxon>Bacillales</taxon>
        <taxon>Bacillaceae</taxon>
        <taxon>Halalkalibacter</taxon>
    </lineage>
</organism>
<dbReference type="RefSeq" id="WP_250096274.1">
    <property type="nucleotide sequence ID" value="NZ_JAKRYL010000008.1"/>
</dbReference>
<keyword evidence="2 3" id="KW-0732">Signal</keyword>
<name>A0A9X2I6U9_9BACI</name>
<evidence type="ECO:0000256" key="1">
    <source>
        <dbReference type="ARBA" id="ARBA00007162"/>
    </source>
</evidence>
<dbReference type="GO" id="GO:0055085">
    <property type="term" value="P:transmembrane transport"/>
    <property type="evidence" value="ECO:0007669"/>
    <property type="project" value="InterPro"/>
</dbReference>
<sequence length="316" mass="35278">MKKWMMTLGMALVLTACGAADDPDEVVQSPTVDEHGEEAPATENDDSVFEIAVIPSQSMGEMQTGLDNLEAHLTEKLGREVVVEQYPNYNAVVEAINYNHIDLAFLGPLTYLIAHEQSGAQAIITQEVDGSPYYFSYIITHNDREWDDLDDMLEDRADVDFAFASISSTSGHLIPGLHLRQLGFYESEDDHEFKQIQFAGSHDIVTTLVQDQTVDAGAVDSAILEALMKEDDQNGGTMREDIKVIWQSEELYQYPWVVPAGMSDELIAEVQEAFYEIADEEILRIFGGATRFVEADDSQYADVLEAAREFEMLSLD</sequence>
<gene>
    <name evidence="4" type="primary">phnD</name>
    <name evidence="4" type="ORF">MF646_09585</name>
</gene>
<comment type="similarity">
    <text evidence="1">Belongs to the phosphate/phosphite/phosphonate binding protein family.</text>
</comment>
<comment type="caution">
    <text evidence="4">The sequence shown here is derived from an EMBL/GenBank/DDBJ whole genome shotgun (WGS) entry which is preliminary data.</text>
</comment>
<dbReference type="EMBL" id="JAKRYL010000008">
    <property type="protein sequence ID" value="MCL7747370.1"/>
    <property type="molecule type" value="Genomic_DNA"/>
</dbReference>
<dbReference type="PANTHER" id="PTHR35841:SF1">
    <property type="entry name" value="PHOSPHONATES-BINDING PERIPLASMIC PROTEIN"/>
    <property type="match status" value="1"/>
</dbReference>
<dbReference type="Proteomes" id="UP001139150">
    <property type="component" value="Unassembled WGS sequence"/>
</dbReference>
<dbReference type="InterPro" id="IPR005770">
    <property type="entry name" value="PhnD"/>
</dbReference>
<dbReference type="GO" id="GO:0043190">
    <property type="term" value="C:ATP-binding cassette (ABC) transporter complex"/>
    <property type="evidence" value="ECO:0007669"/>
    <property type="project" value="InterPro"/>
</dbReference>
<proteinExistence type="inferred from homology"/>
<dbReference type="AlphaFoldDB" id="A0A9X2I6U9"/>
<accession>A0A9X2I6U9</accession>
<evidence type="ECO:0000256" key="3">
    <source>
        <dbReference type="SAM" id="SignalP"/>
    </source>
</evidence>
<feature type="chain" id="PRO_5040940657" evidence="3">
    <location>
        <begin position="20"/>
        <end position="316"/>
    </location>
</feature>
<dbReference type="Gene3D" id="3.40.190.10">
    <property type="entry name" value="Periplasmic binding protein-like II"/>
    <property type="match status" value="2"/>
</dbReference>
<evidence type="ECO:0000256" key="2">
    <source>
        <dbReference type="ARBA" id="ARBA00022729"/>
    </source>
</evidence>
<protein>
    <submittedName>
        <fullName evidence="4">Phosphate/phosphite/phosphonate ABC transporter substrate-binding protein</fullName>
    </submittedName>
</protein>
<dbReference type="Pfam" id="PF12974">
    <property type="entry name" value="Phosphonate-bd"/>
    <property type="match status" value="1"/>
</dbReference>
<keyword evidence="5" id="KW-1185">Reference proteome</keyword>
<feature type="signal peptide" evidence="3">
    <location>
        <begin position="1"/>
        <end position="19"/>
    </location>
</feature>
<evidence type="ECO:0000313" key="4">
    <source>
        <dbReference type="EMBL" id="MCL7747370.1"/>
    </source>
</evidence>
<dbReference type="SUPFAM" id="SSF53850">
    <property type="entry name" value="Periplasmic binding protein-like II"/>
    <property type="match status" value="1"/>
</dbReference>
<dbReference type="PROSITE" id="PS51257">
    <property type="entry name" value="PROKAR_LIPOPROTEIN"/>
    <property type="match status" value="1"/>
</dbReference>